<evidence type="ECO:0000313" key="2">
    <source>
        <dbReference type="EMBL" id="CAF1387830.1"/>
    </source>
</evidence>
<dbReference type="Proteomes" id="UP000663829">
    <property type="component" value="Unassembled WGS sequence"/>
</dbReference>
<name>A0A815JWR3_9BILA</name>
<protein>
    <submittedName>
        <fullName evidence="2">Uncharacterized protein</fullName>
    </submittedName>
</protein>
<dbReference type="EMBL" id="CAJOBA010037246">
    <property type="protein sequence ID" value="CAF4038619.1"/>
    <property type="molecule type" value="Genomic_DNA"/>
</dbReference>
<dbReference type="OrthoDB" id="5953235at2759"/>
<gene>
    <name evidence="2" type="ORF">GPM918_LOCUS32648</name>
    <name evidence="1" type="ORF">OVA965_LOCUS25362</name>
    <name evidence="4" type="ORF">SRO942_LOCUS33318</name>
    <name evidence="3" type="ORF">TMI583_LOCUS26088</name>
</gene>
<organism evidence="2 5">
    <name type="scientific">Didymodactylos carnosus</name>
    <dbReference type="NCBI Taxonomy" id="1234261"/>
    <lineage>
        <taxon>Eukaryota</taxon>
        <taxon>Metazoa</taxon>
        <taxon>Spiralia</taxon>
        <taxon>Gnathifera</taxon>
        <taxon>Rotifera</taxon>
        <taxon>Eurotatoria</taxon>
        <taxon>Bdelloidea</taxon>
        <taxon>Philodinida</taxon>
        <taxon>Philodinidae</taxon>
        <taxon>Didymodactylos</taxon>
    </lineage>
</organism>
<dbReference type="Proteomes" id="UP000682733">
    <property type="component" value="Unassembled WGS sequence"/>
</dbReference>
<keyword evidence="5" id="KW-1185">Reference proteome</keyword>
<dbReference type="EMBL" id="CAJNOK010015703">
    <property type="protein sequence ID" value="CAF1230658.1"/>
    <property type="molecule type" value="Genomic_DNA"/>
</dbReference>
<sequence length="161" mass="17433">MFVLQKYCIEDYYNSITTDRFSSVPVQFLIYIYAQPACTSQPLLYGDYTPGSCLGVQVGQQFQLQLIVENNCAASGVTMRDIGTLSFPVVIKNALVQNATLGSVTLTWIPTSQEVGSQVLCSVAVDSQSVQSNQYCLTFTVGDDSAALCPGQTQEPTTTSE</sequence>
<reference evidence="2" key="1">
    <citation type="submission" date="2021-02" db="EMBL/GenBank/DDBJ databases">
        <authorList>
            <person name="Nowell W R."/>
        </authorList>
    </citation>
    <scope>NUCLEOTIDE SEQUENCE</scope>
</reference>
<evidence type="ECO:0000313" key="1">
    <source>
        <dbReference type="EMBL" id="CAF1230658.1"/>
    </source>
</evidence>
<dbReference type="Proteomes" id="UP000681722">
    <property type="component" value="Unassembled WGS sequence"/>
</dbReference>
<proteinExistence type="predicted"/>
<evidence type="ECO:0000313" key="4">
    <source>
        <dbReference type="EMBL" id="CAF4282622.1"/>
    </source>
</evidence>
<comment type="caution">
    <text evidence="2">The sequence shown here is derived from an EMBL/GenBank/DDBJ whole genome shotgun (WGS) entry which is preliminary data.</text>
</comment>
<dbReference type="EMBL" id="CAJNOQ010016804">
    <property type="protein sequence ID" value="CAF1387830.1"/>
    <property type="molecule type" value="Genomic_DNA"/>
</dbReference>
<dbReference type="Proteomes" id="UP000677228">
    <property type="component" value="Unassembled WGS sequence"/>
</dbReference>
<dbReference type="AlphaFoldDB" id="A0A815JWR3"/>
<evidence type="ECO:0000313" key="3">
    <source>
        <dbReference type="EMBL" id="CAF4038619.1"/>
    </source>
</evidence>
<dbReference type="EMBL" id="CAJOBC010082207">
    <property type="protein sequence ID" value="CAF4282622.1"/>
    <property type="molecule type" value="Genomic_DNA"/>
</dbReference>
<accession>A0A815JWR3</accession>
<evidence type="ECO:0000313" key="5">
    <source>
        <dbReference type="Proteomes" id="UP000663829"/>
    </source>
</evidence>